<organism evidence="7 8">
    <name type="scientific">Invertebrate iridovirus 25</name>
    <dbReference type="NCBI Taxonomy" id="1301280"/>
    <lineage>
        <taxon>Viruses</taxon>
        <taxon>Varidnaviria</taxon>
        <taxon>Bamfordvirae</taxon>
        <taxon>Nucleocytoviricota</taxon>
        <taxon>Megaviricetes</taxon>
        <taxon>Pimascovirales</taxon>
        <taxon>Pimascovirales incertae sedis</taxon>
        <taxon>Iridoviridae</taxon>
        <taxon>Betairidovirinae</taxon>
        <taxon>Chloriridovirus</taxon>
        <taxon>Chloriridovirus simulium2</taxon>
    </lineage>
</organism>
<feature type="transmembrane region" description="Helical" evidence="6">
    <location>
        <begin position="218"/>
        <end position="237"/>
    </location>
</feature>
<keyword evidence="8" id="KW-1185">Reference proteome</keyword>
<keyword evidence="4 6" id="KW-0472">Membrane</keyword>
<reference evidence="7 8" key="1">
    <citation type="journal article" date="2013" name="Arch. Virol.">
        <title>Complete genome sequence of invertebrate iridovirus IIV-25 isolated from a blackfly larva.</title>
        <authorList>
            <person name="Piegu B."/>
            <person name="Guizard S."/>
            <person name="Spears T."/>
            <person name="Cruaud C."/>
            <person name="Couloux A."/>
            <person name="Bideshi D.K."/>
            <person name="Federici B.A."/>
            <person name="Bigot Y."/>
        </authorList>
    </citation>
    <scope>NUCLEOTIDE SEQUENCE [LARGE SCALE GENOMIC DNA]</scope>
</reference>
<dbReference type="EMBL" id="HF920635">
    <property type="protein sequence ID" value="CCV02092.1"/>
    <property type="molecule type" value="Genomic_DNA"/>
</dbReference>
<keyword evidence="3 6" id="KW-1133">Transmembrane helix</keyword>
<dbReference type="OrthoDB" id="8902at10239"/>
<feature type="region of interest" description="Disordered" evidence="5">
    <location>
        <begin position="488"/>
        <end position="518"/>
    </location>
</feature>
<evidence type="ECO:0000256" key="4">
    <source>
        <dbReference type="ARBA" id="ARBA00023136"/>
    </source>
</evidence>
<dbReference type="RefSeq" id="YP_009010607.1">
    <property type="nucleotide sequence ID" value="NC_023613.1"/>
</dbReference>
<protein>
    <submittedName>
        <fullName evidence="7">Lipid membrane protein</fullName>
    </submittedName>
</protein>
<keyword evidence="2 6" id="KW-0812">Transmembrane</keyword>
<dbReference type="GeneID" id="18501446"/>
<gene>
    <name evidence="7" type="primary">074R</name>
    <name evidence="7" type="ORF">IIV25_074R</name>
</gene>
<dbReference type="GO" id="GO:0016020">
    <property type="term" value="C:membrane"/>
    <property type="evidence" value="ECO:0007669"/>
    <property type="project" value="UniProtKB-SubCell"/>
</dbReference>
<accession>W8W1J1</accession>
<evidence type="ECO:0000256" key="5">
    <source>
        <dbReference type="SAM" id="MobiDB-lite"/>
    </source>
</evidence>
<evidence type="ECO:0000256" key="6">
    <source>
        <dbReference type="SAM" id="Phobius"/>
    </source>
</evidence>
<feature type="transmembrane region" description="Helical" evidence="6">
    <location>
        <begin position="190"/>
        <end position="211"/>
    </location>
</feature>
<comment type="subcellular location">
    <subcellularLocation>
        <location evidence="1">Membrane</location>
    </subcellularLocation>
</comment>
<evidence type="ECO:0000256" key="2">
    <source>
        <dbReference type="ARBA" id="ARBA00022692"/>
    </source>
</evidence>
<evidence type="ECO:0000313" key="7">
    <source>
        <dbReference type="EMBL" id="CCV02092.1"/>
    </source>
</evidence>
<dbReference type="Proteomes" id="UP000097612">
    <property type="component" value="Segment"/>
</dbReference>
<dbReference type="Pfam" id="PF02442">
    <property type="entry name" value="L1R_F9L"/>
    <property type="match status" value="1"/>
</dbReference>
<dbReference type="KEGG" id="vg:18501446"/>
<feature type="transmembrane region" description="Helical" evidence="6">
    <location>
        <begin position="461"/>
        <end position="482"/>
    </location>
</feature>
<evidence type="ECO:0000256" key="3">
    <source>
        <dbReference type="ARBA" id="ARBA00022989"/>
    </source>
</evidence>
<evidence type="ECO:0000256" key="1">
    <source>
        <dbReference type="ARBA" id="ARBA00004370"/>
    </source>
</evidence>
<name>W8W1J1_9VIRU</name>
<dbReference type="InterPro" id="IPR003472">
    <property type="entry name" value="Virion_mem_poxvirus_L1"/>
</dbReference>
<sequence length="518" mass="55926">MGSAVSKNITKAATEAVAKVSNNIIQDSKLTTDQTQIISVSDVDGDVNISGNTFTQKANINMKSLMNALVQEDIQQALTQEIAQTCKSIVSGLNIFQFPDAQNEINVFLKASSELMNTISSSCASSISENQVITVKRTKGSVNITNNVMSEMIDIFQSCIQEAVSKNTIFQRLQEKIDQSATAKAEGLSLWQIIILIALVLGIPFVSAIGGVAVVGRYLFPLSILAGAGCLAAYYSWVEESVYSHAFSTLIRNLPNCNAQPLATTSNAYSNSSAAAQACAANRNCVAFDWQGAVIDPSGNHISFNPPQTTFYGSVGPGCEQAIVGSPDHSKVFRNPIFVKGSGPPTKAVGDVYLNILTAEYYFFDESTRSWNKQGSFAHSDFTSRNSINWGTVPPTPATQGVAGSIYVYYSSNDPIYFHVYVKNPDGWKLYPTPLRGPGLLPDAPANINVTGFTTIKHRNWLLYLGGALLVVGILGSVVAFASKKPGNREYKELPSPSPLPRPSRPRSTNPFDEDEDE</sequence>
<evidence type="ECO:0000313" key="8">
    <source>
        <dbReference type="Proteomes" id="UP000097612"/>
    </source>
</evidence>
<proteinExistence type="predicted"/>